<keyword evidence="2" id="KW-1133">Transmembrane helix</keyword>
<protein>
    <recommendedName>
        <fullName evidence="5">Aromatic ring-opening dioxygenase LigA</fullName>
    </recommendedName>
</protein>
<dbReference type="STRING" id="1893.SAMN02787144_1010180"/>
<organism evidence="3 4">
    <name type="scientific">Streptomyces atratus</name>
    <dbReference type="NCBI Taxonomy" id="1893"/>
    <lineage>
        <taxon>Bacteria</taxon>
        <taxon>Bacillati</taxon>
        <taxon>Actinomycetota</taxon>
        <taxon>Actinomycetes</taxon>
        <taxon>Kitasatosporales</taxon>
        <taxon>Streptomycetaceae</taxon>
        <taxon>Streptomyces</taxon>
    </lineage>
</organism>
<feature type="compositionally biased region" description="Basic and acidic residues" evidence="1">
    <location>
        <begin position="296"/>
        <end position="305"/>
    </location>
</feature>
<evidence type="ECO:0000256" key="1">
    <source>
        <dbReference type="SAM" id="MobiDB-lite"/>
    </source>
</evidence>
<sequence length="367" mass="38293">MAVRRIVLRAVAAVVAAAVAVAGYLLVHGDFQRWSDDAALDGACDGLLDRNVVRDVLGPGAVEVEDGTSGPGLVGCEVHVQDGGTAEISVLDTTHVGRNQDSLPLGSSSVLAVPVGHGWTGLFGAVPDRFGASDPFEADADEKAITSLVLECAGGNSADSLSVTVETTLDKSVDDPAVRPEFARIATSTAARVSKARHCGARLGNPVSSLGLSVHEDEYEPLGTADGTCAGIPAARGVTIATETARGGAPHETCRIGDADRRTRYVLEADYGPYAQERLRGYEEGFYEDVPNSDTPAHHRDRDGRTSWTTAKCVGGRALFTLDPANGKGESRRPPSSDADLAYERAVLKAFAERSAKARGCSAPVSP</sequence>
<proteinExistence type="predicted"/>
<dbReference type="EMBL" id="FPJO01000010">
    <property type="protein sequence ID" value="SFY07927.1"/>
    <property type="molecule type" value="Genomic_DNA"/>
</dbReference>
<name>A0A1K2CA62_STRAR</name>
<evidence type="ECO:0000313" key="4">
    <source>
        <dbReference type="Proteomes" id="UP000181909"/>
    </source>
</evidence>
<reference evidence="3 4" key="1">
    <citation type="submission" date="2016-11" db="EMBL/GenBank/DDBJ databases">
        <authorList>
            <person name="Jaros S."/>
            <person name="Januszkiewicz K."/>
            <person name="Wedrychowicz H."/>
        </authorList>
    </citation>
    <scope>NUCLEOTIDE SEQUENCE [LARGE SCALE GENOMIC DNA]</scope>
    <source>
        <strain evidence="3 4">OK807</strain>
    </source>
</reference>
<feature type="region of interest" description="Disordered" evidence="1">
    <location>
        <begin position="288"/>
        <end position="307"/>
    </location>
</feature>
<evidence type="ECO:0000256" key="2">
    <source>
        <dbReference type="SAM" id="Phobius"/>
    </source>
</evidence>
<dbReference type="Proteomes" id="UP000181909">
    <property type="component" value="Unassembled WGS sequence"/>
</dbReference>
<keyword evidence="2" id="KW-0812">Transmembrane</keyword>
<dbReference type="OrthoDB" id="4035173at2"/>
<evidence type="ECO:0008006" key="5">
    <source>
        <dbReference type="Google" id="ProtNLM"/>
    </source>
</evidence>
<feature type="transmembrane region" description="Helical" evidence="2">
    <location>
        <begin position="6"/>
        <end position="27"/>
    </location>
</feature>
<evidence type="ECO:0000313" key="3">
    <source>
        <dbReference type="EMBL" id="SFY07927.1"/>
    </source>
</evidence>
<accession>A0A1K2CA62</accession>
<gene>
    <name evidence="3" type="ORF">SAMN02787144_1010180</name>
</gene>
<dbReference type="RefSeq" id="WP_072486413.1">
    <property type="nucleotide sequence ID" value="NZ_FPJO01000010.1"/>
</dbReference>
<dbReference type="AlphaFoldDB" id="A0A1K2CA62"/>
<keyword evidence="2" id="KW-0472">Membrane</keyword>